<name>A0A9Q0BMA1_9MUSC</name>
<comment type="caution">
    <text evidence="4">The sequence shown here is derived from an EMBL/GenBank/DDBJ whole genome shotgun (WGS) entry which is preliminary data.</text>
</comment>
<evidence type="ECO:0000256" key="3">
    <source>
        <dbReference type="SAM" id="MobiDB-lite"/>
    </source>
</evidence>
<protein>
    <recommendedName>
        <fullName evidence="2">Inositol-pentakisphosphate 2-kinase</fullName>
        <ecNumber evidence="2">2.7.1.158</ecNumber>
    </recommendedName>
</protein>
<dbReference type="EMBL" id="JAMKOV010000014">
    <property type="protein sequence ID" value="KAI8037071.1"/>
    <property type="molecule type" value="Genomic_DNA"/>
</dbReference>
<proteinExistence type="inferred from homology"/>
<reference evidence="4" key="1">
    <citation type="journal article" date="2023" name="Genome Biol. Evol.">
        <title>Long-read-based Genome Assembly of Drosophila gunungcola Reveals Fewer Chemosensory Genes in Flower-breeding Species.</title>
        <authorList>
            <person name="Negi A."/>
            <person name="Liao B.Y."/>
            <person name="Yeh S.D."/>
        </authorList>
    </citation>
    <scope>NUCLEOTIDE SEQUENCE</scope>
    <source>
        <strain evidence="4">Sukarami</strain>
    </source>
</reference>
<dbReference type="InterPro" id="IPR009286">
    <property type="entry name" value="Ins_P5_2-kin"/>
</dbReference>
<dbReference type="InterPro" id="IPR043001">
    <property type="entry name" value="IP5_2-K_N_lobe"/>
</dbReference>
<comment type="domain">
    <text evidence="2">The EXKPK motif is conserved in inositol-pentakisphosphate 2-kinases of both family 1 and 2.</text>
</comment>
<organism evidence="4 5">
    <name type="scientific">Drosophila gunungcola</name>
    <name type="common">fruit fly</name>
    <dbReference type="NCBI Taxonomy" id="103775"/>
    <lineage>
        <taxon>Eukaryota</taxon>
        <taxon>Metazoa</taxon>
        <taxon>Ecdysozoa</taxon>
        <taxon>Arthropoda</taxon>
        <taxon>Hexapoda</taxon>
        <taxon>Insecta</taxon>
        <taxon>Pterygota</taxon>
        <taxon>Neoptera</taxon>
        <taxon>Endopterygota</taxon>
        <taxon>Diptera</taxon>
        <taxon>Brachycera</taxon>
        <taxon>Muscomorpha</taxon>
        <taxon>Ephydroidea</taxon>
        <taxon>Drosophilidae</taxon>
        <taxon>Drosophila</taxon>
        <taxon>Sophophora</taxon>
    </lineage>
</organism>
<evidence type="ECO:0000313" key="5">
    <source>
        <dbReference type="Proteomes" id="UP001059596"/>
    </source>
</evidence>
<dbReference type="Gene3D" id="3.30.200.110">
    <property type="entry name" value="Inositol-pentakisphosphate 2-kinase, N-lobe"/>
    <property type="match status" value="1"/>
</dbReference>
<dbReference type="Proteomes" id="UP001059596">
    <property type="component" value="Unassembled WGS sequence"/>
</dbReference>
<dbReference type="GO" id="GO:0035299">
    <property type="term" value="F:inositol-1,3,4,5,6-pentakisphosphate 2-kinase activity"/>
    <property type="evidence" value="ECO:0007669"/>
    <property type="project" value="UniProtKB-EC"/>
</dbReference>
<evidence type="ECO:0000256" key="1">
    <source>
        <dbReference type="ARBA" id="ARBA00007229"/>
    </source>
</evidence>
<evidence type="ECO:0000256" key="2">
    <source>
        <dbReference type="RuleBase" id="RU364126"/>
    </source>
</evidence>
<gene>
    <name evidence="4" type="ORF">M5D96_010390</name>
</gene>
<keyword evidence="2" id="KW-0418">Kinase</keyword>
<keyword evidence="5" id="KW-1185">Reference proteome</keyword>
<dbReference type="EC" id="2.7.1.158" evidence="2"/>
<keyword evidence="2" id="KW-0547">Nucleotide-binding</keyword>
<evidence type="ECO:0000313" key="4">
    <source>
        <dbReference type="EMBL" id="KAI8037071.1"/>
    </source>
</evidence>
<comment type="catalytic activity">
    <reaction evidence="2">
        <text>1D-myo-inositol 1,3,4,5,6-pentakisphosphate + ATP = 1D-myo-inositol hexakisphosphate + ADP + H(+)</text>
        <dbReference type="Rhea" id="RHEA:20313"/>
        <dbReference type="ChEBI" id="CHEBI:15378"/>
        <dbReference type="ChEBI" id="CHEBI:30616"/>
        <dbReference type="ChEBI" id="CHEBI:57733"/>
        <dbReference type="ChEBI" id="CHEBI:58130"/>
        <dbReference type="ChEBI" id="CHEBI:456216"/>
        <dbReference type="EC" id="2.7.1.158"/>
    </reaction>
</comment>
<accession>A0A9Q0BMA1</accession>
<keyword evidence="2" id="KW-0067">ATP-binding</keyword>
<dbReference type="AlphaFoldDB" id="A0A9Q0BMA1"/>
<sequence length="225" mass="24742">MTAARAPQAPPGVGQKLKLKPQFRFQFQFQPHRPAKNLHALLDLPAAMELRQIELIYRAEGNANLVLALPQFKKVLRLPKMISSGRRQEERDEQDEQDEVAGPEGQGDSSGGAGAEKAGDLTMPDFMAYIGIMRRLLGNEFVCGADIVAIPKEDDRLWINEHIRAQRPRQQQQQQQQPVHMGLISGGRHGELVVTCSCSCSSSCSWIGLNAEAAVLAGVVLPLTK</sequence>
<feature type="compositionally biased region" description="Acidic residues" evidence="3">
    <location>
        <begin position="91"/>
        <end position="101"/>
    </location>
</feature>
<dbReference type="GO" id="GO:0005524">
    <property type="term" value="F:ATP binding"/>
    <property type="evidence" value="ECO:0007669"/>
    <property type="project" value="UniProtKB-KW"/>
</dbReference>
<keyword evidence="2" id="KW-0808">Transferase</keyword>
<feature type="region of interest" description="Disordered" evidence="3">
    <location>
        <begin position="83"/>
        <end position="118"/>
    </location>
</feature>
<feature type="compositionally biased region" description="Gly residues" evidence="3">
    <location>
        <begin position="104"/>
        <end position="114"/>
    </location>
</feature>
<comment type="function">
    <text evidence="2">Phosphorylates Ins(1,3,4,5,6)P5 at position 2 to form Ins(1,2,3,4,5,6)P6 (InsP6 or phytate).</text>
</comment>
<comment type="similarity">
    <text evidence="1">Belongs to the IPK1 type 2 family.</text>
</comment>
<dbReference type="Pfam" id="PF06090">
    <property type="entry name" value="Ins_P5_2-kin"/>
    <property type="match status" value="1"/>
</dbReference>